<evidence type="ECO:0000256" key="6">
    <source>
        <dbReference type="SAM" id="MobiDB-lite"/>
    </source>
</evidence>
<organism evidence="8">
    <name type="scientific">Eucalyptus grandis</name>
    <name type="common">Flooded gum</name>
    <dbReference type="NCBI Taxonomy" id="71139"/>
    <lineage>
        <taxon>Eukaryota</taxon>
        <taxon>Viridiplantae</taxon>
        <taxon>Streptophyta</taxon>
        <taxon>Embryophyta</taxon>
        <taxon>Tracheophyta</taxon>
        <taxon>Spermatophyta</taxon>
        <taxon>Magnoliopsida</taxon>
        <taxon>eudicotyledons</taxon>
        <taxon>Gunneridae</taxon>
        <taxon>Pentapetalae</taxon>
        <taxon>rosids</taxon>
        <taxon>malvids</taxon>
        <taxon>Myrtales</taxon>
        <taxon>Myrtaceae</taxon>
        <taxon>Myrtoideae</taxon>
        <taxon>Eucalypteae</taxon>
        <taxon>Eucalyptus</taxon>
    </lineage>
</organism>
<dbReference type="GO" id="GO:0003677">
    <property type="term" value="F:DNA binding"/>
    <property type="evidence" value="ECO:0007669"/>
    <property type="project" value="UniProtKB-UniRule"/>
</dbReference>
<dbReference type="EMBL" id="KK198760">
    <property type="protein sequence ID" value="KCW59052.1"/>
    <property type="molecule type" value="Genomic_DNA"/>
</dbReference>
<evidence type="ECO:0000256" key="2">
    <source>
        <dbReference type="ARBA" id="ARBA00008774"/>
    </source>
</evidence>
<evidence type="ECO:0000256" key="1">
    <source>
        <dbReference type="ARBA" id="ARBA00004123"/>
    </source>
</evidence>
<dbReference type="SUPFAM" id="SSF47095">
    <property type="entry name" value="HMG-box"/>
    <property type="match status" value="1"/>
</dbReference>
<protein>
    <recommendedName>
        <fullName evidence="7">HMG box domain-containing protein</fullName>
    </recommendedName>
</protein>
<gene>
    <name evidence="8" type="ORF">EUGRSUZ_H01676</name>
</gene>
<dbReference type="Gene3D" id="1.10.30.10">
    <property type="entry name" value="High mobility group box domain"/>
    <property type="match status" value="1"/>
</dbReference>
<dbReference type="AlphaFoldDB" id="A0A059AYJ9"/>
<comment type="similarity">
    <text evidence="2">Belongs to the HMGB family.</text>
</comment>
<dbReference type="OMA" id="SMKAYIE"/>
<evidence type="ECO:0000256" key="3">
    <source>
        <dbReference type="ARBA" id="ARBA00023125"/>
    </source>
</evidence>
<name>A0A059AYJ9_EUCGR</name>
<keyword evidence="4 5" id="KW-0539">Nucleus</keyword>
<dbReference type="GO" id="GO:0006325">
    <property type="term" value="P:chromatin organization"/>
    <property type="evidence" value="ECO:0007669"/>
    <property type="project" value="UniProtKB-ARBA"/>
</dbReference>
<dbReference type="InterPro" id="IPR009071">
    <property type="entry name" value="HMG_box_dom"/>
</dbReference>
<dbReference type="GO" id="GO:0030527">
    <property type="term" value="F:structural constituent of chromatin"/>
    <property type="evidence" value="ECO:0007669"/>
    <property type="project" value="UniProtKB-ARBA"/>
</dbReference>
<proteinExistence type="inferred from homology"/>
<evidence type="ECO:0000256" key="5">
    <source>
        <dbReference type="PROSITE-ProRule" id="PRU00267"/>
    </source>
</evidence>
<dbReference type="PROSITE" id="PS50118">
    <property type="entry name" value="HMG_BOX_2"/>
    <property type="match status" value="1"/>
</dbReference>
<comment type="subcellular location">
    <subcellularLocation>
        <location evidence="1">Nucleus</location>
    </subcellularLocation>
</comment>
<evidence type="ECO:0000313" key="8">
    <source>
        <dbReference type="EMBL" id="KCW59052.1"/>
    </source>
</evidence>
<dbReference type="PANTHER" id="PTHR46261:SF22">
    <property type="entry name" value="HIGH MOBILITY GROUP B PROTEIN 2-RELATED"/>
    <property type="match status" value="1"/>
</dbReference>
<dbReference type="PANTHER" id="PTHR46261">
    <property type="entry name" value="HIGH MOBILITY GROUP B PROTEIN 4-RELATED"/>
    <property type="match status" value="1"/>
</dbReference>
<keyword evidence="3 5" id="KW-0238">DNA-binding</keyword>
<dbReference type="InParanoid" id="A0A059AYJ9"/>
<evidence type="ECO:0000259" key="7">
    <source>
        <dbReference type="PROSITE" id="PS50118"/>
    </source>
</evidence>
<sequence>MQFYKPKRPASAFSVFMEEFKKQYKKKHPNNKSVAAVGKAGAGEWKVEYEKSMKAYIERQAEGTKTDEEESKNSMSKVNSEDEGEESSVEEDDE</sequence>
<dbReference type="STRING" id="71139.A0A059AYJ9"/>
<dbReference type="GO" id="GO:0005634">
    <property type="term" value="C:nucleus"/>
    <property type="evidence" value="ECO:0007669"/>
    <property type="project" value="UniProtKB-SubCell"/>
</dbReference>
<feature type="DNA-binding region" description="HMG box" evidence="5">
    <location>
        <begin position="6"/>
        <end position="76"/>
    </location>
</feature>
<dbReference type="GO" id="GO:0000785">
    <property type="term" value="C:chromatin"/>
    <property type="evidence" value="ECO:0007669"/>
    <property type="project" value="UniProtKB-ARBA"/>
</dbReference>
<dbReference type="Pfam" id="PF00505">
    <property type="entry name" value="HMG_box"/>
    <property type="match status" value="1"/>
</dbReference>
<evidence type="ECO:0000256" key="4">
    <source>
        <dbReference type="ARBA" id="ARBA00023242"/>
    </source>
</evidence>
<dbReference type="SMART" id="SM00398">
    <property type="entry name" value="HMG"/>
    <property type="match status" value="1"/>
</dbReference>
<feature type="compositionally biased region" description="Acidic residues" evidence="6">
    <location>
        <begin position="81"/>
        <end position="94"/>
    </location>
</feature>
<dbReference type="InterPro" id="IPR036910">
    <property type="entry name" value="HMG_box_dom_sf"/>
</dbReference>
<dbReference type="InterPro" id="IPR031061">
    <property type="entry name" value="HMGB_plant"/>
</dbReference>
<dbReference type="Gramene" id="KCW59052">
    <property type="protein sequence ID" value="KCW59052"/>
    <property type="gene ID" value="EUGRSUZ_H01676"/>
</dbReference>
<accession>A0A059AYJ9</accession>
<dbReference type="GO" id="GO:0003682">
    <property type="term" value="F:chromatin binding"/>
    <property type="evidence" value="ECO:0007669"/>
    <property type="project" value="UniProtKB-ARBA"/>
</dbReference>
<feature type="domain" description="HMG box" evidence="7">
    <location>
        <begin position="6"/>
        <end position="76"/>
    </location>
</feature>
<feature type="region of interest" description="Disordered" evidence="6">
    <location>
        <begin position="60"/>
        <end position="94"/>
    </location>
</feature>
<reference evidence="8" key="1">
    <citation type="submission" date="2013-07" db="EMBL/GenBank/DDBJ databases">
        <title>The genome of Eucalyptus grandis.</title>
        <authorList>
            <person name="Schmutz J."/>
            <person name="Hayes R."/>
            <person name="Myburg A."/>
            <person name="Tuskan G."/>
            <person name="Grattapaglia D."/>
            <person name="Rokhsar D.S."/>
        </authorList>
    </citation>
    <scope>NUCLEOTIDE SEQUENCE</scope>
    <source>
        <tissue evidence="8">Leaf extractions</tissue>
    </source>
</reference>